<dbReference type="AlphaFoldDB" id="D6GVM7"/>
<sequence>MSEHKQIGRQRYHHRYHKCPEYGCKNLTEIKCKYCQQYYCKDHASPKLVGSINYIENIIKTSEPEKYKKYIEDHMRRDGHPCGAYTAFWNKEFDSKHEDSANKFIAALDKLKQTKTYNYGYPGTNGYTKEKALLRFNLPRYHDGYSNYNNRHHHRPYRRDFHRINFRRSLSFTSMIFVILLVLLVITYTINSFSYFWLIADVFAVFLAVIIAYRLFVWANKLPIHSDLHLFGLRILSGFVALFGFFVIFFIPGLIITYLYPNQGLASLQPGYILPPLEIPITVFSITFGISIVFLGAFMAFRFMRHSGIIIFHR</sequence>
<keyword evidence="1" id="KW-0812">Transmembrane</keyword>
<keyword evidence="1" id="KW-0472">Membrane</keyword>
<organism evidence="2 3">
    <name type="scientific">Candidatus Parvarchaeum acidophilus ARMAN-5</name>
    <dbReference type="NCBI Taxonomy" id="662762"/>
    <lineage>
        <taxon>Archaea</taxon>
        <taxon>Candidatus Parvarchaeota</taxon>
        <taxon>Candidatus Parvarchaeum</taxon>
    </lineage>
</organism>
<evidence type="ECO:0000313" key="2">
    <source>
        <dbReference type="EMBL" id="EFD92767.1"/>
    </source>
</evidence>
<feature type="transmembrane region" description="Helical" evidence="1">
    <location>
        <begin position="231"/>
        <end position="259"/>
    </location>
</feature>
<dbReference type="EMBL" id="GG745554">
    <property type="protein sequence ID" value="EFD92767.1"/>
    <property type="molecule type" value="Genomic_DNA"/>
</dbReference>
<feature type="transmembrane region" description="Helical" evidence="1">
    <location>
        <begin position="279"/>
        <end position="304"/>
    </location>
</feature>
<evidence type="ECO:0008006" key="4">
    <source>
        <dbReference type="Google" id="ProtNLM"/>
    </source>
</evidence>
<accession>D6GVM7</accession>
<reference evidence="2 3" key="1">
    <citation type="journal article" date="2010" name="Proc. Natl. Acad. Sci. U.S.A.">
        <title>Enigmatic, ultrasmall, uncultivated Archaea.</title>
        <authorList>
            <person name="Baker B.J."/>
            <person name="Comolli L.R."/>
            <person name="Dick G.J."/>
            <person name="Hauser L.J."/>
            <person name="Hyatt D."/>
            <person name="Dill B.D."/>
            <person name="Land M.L."/>
            <person name="Verberkmoes N.C."/>
            <person name="Hettich R.L."/>
            <person name="Banfield J.F."/>
        </authorList>
    </citation>
    <scope>NUCLEOTIDE SEQUENCE [LARGE SCALE GENOMIC DNA]</scope>
</reference>
<keyword evidence="1" id="KW-1133">Transmembrane helix</keyword>
<gene>
    <name evidence="2" type="ORF">BJBARM5_0540</name>
</gene>
<feature type="transmembrane region" description="Helical" evidence="1">
    <location>
        <begin position="169"/>
        <end position="190"/>
    </location>
</feature>
<dbReference type="Proteomes" id="UP000009376">
    <property type="component" value="Unassembled WGS sequence"/>
</dbReference>
<protein>
    <recommendedName>
        <fullName evidence="4">AN1-type domain-containing protein</fullName>
    </recommendedName>
</protein>
<evidence type="ECO:0000256" key="1">
    <source>
        <dbReference type="SAM" id="Phobius"/>
    </source>
</evidence>
<feature type="transmembrane region" description="Helical" evidence="1">
    <location>
        <begin position="196"/>
        <end position="219"/>
    </location>
</feature>
<evidence type="ECO:0000313" key="3">
    <source>
        <dbReference type="Proteomes" id="UP000009376"/>
    </source>
</evidence>
<name>D6GVM7_PARA5</name>
<proteinExistence type="predicted"/>